<dbReference type="PANTHER" id="PTHR47027:SF20">
    <property type="entry name" value="REVERSE TRANSCRIPTASE-LIKE PROTEIN WITH RNA-DIRECTED DNA POLYMERASE DOMAIN"/>
    <property type="match status" value="1"/>
</dbReference>
<dbReference type="InterPro" id="IPR000477">
    <property type="entry name" value="RT_dom"/>
</dbReference>
<evidence type="ECO:0000313" key="2">
    <source>
        <dbReference type="Proteomes" id="UP000492821"/>
    </source>
</evidence>
<sequence>MAARMTDWCVRNNRLSRTQKGFLKFEGCLEHNFELQSIIQDARRRHLTAVIAWLDLKNAFGSVSHDRLYDGCITRIRSSDGTTPPLSIKSGVKQGCPLSPIVFNLAIEPMLRAIAESDDGYTLNGTTIAIQGFADDTTVISCTPSGLQRQLDIASTVANWAGLQFNASKCSTLHIDGRHFDAKPTIFHIQGLPMVPMSRDDHYRHLGIPTGFSYQHTGIEIVKSMEADVQKVHDSLLAPWQKINAVNTFIVPRLSFHLKEALNGPEAFKKAREAKKEKYKDIETHFKKAGYKTFNDAFIIGSLGAYDRANEACIRRLGIPHKYAVLMKRLMVSDVIKWSRDLYVEHVT</sequence>
<reference evidence="2" key="1">
    <citation type="journal article" date="2013" name="Genetics">
        <title>The draft genome and transcriptome of Panagrellus redivivus are shaped by the harsh demands of a free-living lifestyle.</title>
        <authorList>
            <person name="Srinivasan J."/>
            <person name="Dillman A.R."/>
            <person name="Macchietto M.G."/>
            <person name="Heikkinen L."/>
            <person name="Lakso M."/>
            <person name="Fracchia K.M."/>
            <person name="Antoshechkin I."/>
            <person name="Mortazavi A."/>
            <person name="Wong G."/>
            <person name="Sternberg P.W."/>
        </authorList>
    </citation>
    <scope>NUCLEOTIDE SEQUENCE [LARGE SCALE GENOMIC DNA]</scope>
    <source>
        <strain evidence="2">MT8872</strain>
    </source>
</reference>
<dbReference type="PROSITE" id="PS50878">
    <property type="entry name" value="RT_POL"/>
    <property type="match status" value="1"/>
</dbReference>
<name>A0A7E4V2E8_PANRE</name>
<proteinExistence type="predicted"/>
<dbReference type="Proteomes" id="UP000492821">
    <property type="component" value="Unassembled WGS sequence"/>
</dbReference>
<feature type="domain" description="Reverse transcriptase" evidence="1">
    <location>
        <begin position="1"/>
        <end position="194"/>
    </location>
</feature>
<accession>A0A7E4V2E8</accession>
<protein>
    <submittedName>
        <fullName evidence="3">Reverse transcriptase domain-containing protein</fullName>
    </submittedName>
</protein>
<dbReference type="CDD" id="cd01650">
    <property type="entry name" value="RT_nLTR_like"/>
    <property type="match status" value="1"/>
</dbReference>
<evidence type="ECO:0000313" key="3">
    <source>
        <dbReference type="WBParaSite" id="Pan_g15601.t2"/>
    </source>
</evidence>
<dbReference type="PANTHER" id="PTHR47027">
    <property type="entry name" value="REVERSE TRANSCRIPTASE DOMAIN-CONTAINING PROTEIN"/>
    <property type="match status" value="1"/>
</dbReference>
<organism evidence="2 3">
    <name type="scientific">Panagrellus redivivus</name>
    <name type="common">Microworm</name>
    <dbReference type="NCBI Taxonomy" id="6233"/>
    <lineage>
        <taxon>Eukaryota</taxon>
        <taxon>Metazoa</taxon>
        <taxon>Ecdysozoa</taxon>
        <taxon>Nematoda</taxon>
        <taxon>Chromadorea</taxon>
        <taxon>Rhabditida</taxon>
        <taxon>Tylenchina</taxon>
        <taxon>Panagrolaimomorpha</taxon>
        <taxon>Panagrolaimoidea</taxon>
        <taxon>Panagrolaimidae</taxon>
        <taxon>Panagrellus</taxon>
    </lineage>
</organism>
<keyword evidence="2" id="KW-1185">Reference proteome</keyword>
<reference evidence="3" key="2">
    <citation type="submission" date="2020-10" db="UniProtKB">
        <authorList>
            <consortium name="WormBaseParasite"/>
        </authorList>
    </citation>
    <scope>IDENTIFICATION</scope>
</reference>
<dbReference type="AlphaFoldDB" id="A0A7E4V2E8"/>
<dbReference type="WBParaSite" id="Pan_g15601.t2">
    <property type="protein sequence ID" value="Pan_g15601.t2"/>
    <property type="gene ID" value="Pan_g15601"/>
</dbReference>
<dbReference type="Pfam" id="PF00078">
    <property type="entry name" value="RVT_1"/>
    <property type="match status" value="1"/>
</dbReference>
<evidence type="ECO:0000259" key="1">
    <source>
        <dbReference type="PROSITE" id="PS50878"/>
    </source>
</evidence>